<organism evidence="2 3">
    <name type="scientific">Adineta steineri</name>
    <dbReference type="NCBI Taxonomy" id="433720"/>
    <lineage>
        <taxon>Eukaryota</taxon>
        <taxon>Metazoa</taxon>
        <taxon>Spiralia</taxon>
        <taxon>Gnathifera</taxon>
        <taxon>Rotifera</taxon>
        <taxon>Eurotatoria</taxon>
        <taxon>Bdelloidea</taxon>
        <taxon>Adinetida</taxon>
        <taxon>Adinetidae</taxon>
        <taxon>Adineta</taxon>
    </lineage>
</organism>
<evidence type="ECO:0000256" key="1">
    <source>
        <dbReference type="SAM" id="MobiDB-lite"/>
    </source>
</evidence>
<dbReference type="Proteomes" id="UP000663845">
    <property type="component" value="Unassembled WGS sequence"/>
</dbReference>
<comment type="caution">
    <text evidence="2">The sequence shown here is derived from an EMBL/GenBank/DDBJ whole genome shotgun (WGS) entry which is preliminary data.</text>
</comment>
<accession>A0A815LR79</accession>
<gene>
    <name evidence="2" type="ORF">JYZ213_LOCUS38331</name>
</gene>
<evidence type="ECO:0000313" key="2">
    <source>
        <dbReference type="EMBL" id="CAF1410207.1"/>
    </source>
</evidence>
<dbReference type="AlphaFoldDB" id="A0A815LR79"/>
<evidence type="ECO:0000313" key="3">
    <source>
        <dbReference type="Proteomes" id="UP000663845"/>
    </source>
</evidence>
<reference evidence="2" key="1">
    <citation type="submission" date="2021-02" db="EMBL/GenBank/DDBJ databases">
        <authorList>
            <person name="Nowell W R."/>
        </authorList>
    </citation>
    <scope>NUCLEOTIDE SEQUENCE</scope>
</reference>
<sequence length="285" mass="31636">MLLSNSKIDYSTVRRMPPIKISGQTQGTPMNPMSISTSLQDINALKQNFTWNANDKDEPLLTAAGRQLSSSISDERVFEHPEVTIKPSSLDDELQRRSLTMKISNTSENLVEREGGTSAPNILEHPDMRSPVVLQTQQSSSPSFSSIIQTNSNQVTRTQSVDLKKATNRTPSPSNRVNFYITDDHENSKRSGSFSGGNLESPVDLKKATNRTPSPSNRVNFYITDDHENSKRSGSFSGGNLESPGEEKNEDLSSLTHTENFPREYSDSCSKSNIHPIKAKKNDSW</sequence>
<feature type="region of interest" description="Disordered" evidence="1">
    <location>
        <begin position="133"/>
        <end position="285"/>
    </location>
</feature>
<dbReference type="EMBL" id="CAJNOG010001114">
    <property type="protein sequence ID" value="CAF1410207.1"/>
    <property type="molecule type" value="Genomic_DNA"/>
</dbReference>
<feature type="compositionally biased region" description="Polar residues" evidence="1">
    <location>
        <begin position="168"/>
        <end position="177"/>
    </location>
</feature>
<feature type="compositionally biased region" description="Polar residues" evidence="1">
    <location>
        <begin position="210"/>
        <end position="219"/>
    </location>
</feature>
<feature type="compositionally biased region" description="Low complexity" evidence="1">
    <location>
        <begin position="135"/>
        <end position="152"/>
    </location>
</feature>
<protein>
    <submittedName>
        <fullName evidence="2">Uncharacterized protein</fullName>
    </submittedName>
</protein>
<name>A0A815LR79_9BILA</name>
<proteinExistence type="predicted"/>